<dbReference type="Pfam" id="PF12014">
    <property type="entry name" value="Cyclin_D1_bind"/>
    <property type="match status" value="1"/>
</dbReference>
<dbReference type="PANTHER" id="PTHR33917">
    <property type="entry name" value="PROTEIN EXECUTER 1, CHLOROPLASTIC"/>
    <property type="match status" value="1"/>
</dbReference>
<keyword evidence="3" id="KW-1185">Reference proteome</keyword>
<dbReference type="Gramene" id="Kaladp0047s0095.1.v1.1">
    <property type="protein sequence ID" value="Kaladp0047s0095.1.v1.1"/>
    <property type="gene ID" value="Kaladp0047s0095.v1.1"/>
</dbReference>
<dbReference type="PANTHER" id="PTHR33917:SF3">
    <property type="entry name" value="PROTEIN EXECUTER 1, CHLOROPLASTIC"/>
    <property type="match status" value="1"/>
</dbReference>
<feature type="region of interest" description="Disordered" evidence="1">
    <location>
        <begin position="290"/>
        <end position="325"/>
    </location>
</feature>
<dbReference type="AlphaFoldDB" id="A0A7N0TW13"/>
<proteinExistence type="predicted"/>
<evidence type="ECO:0000256" key="1">
    <source>
        <dbReference type="SAM" id="MobiDB-lite"/>
    </source>
</evidence>
<evidence type="ECO:0008006" key="4">
    <source>
        <dbReference type="Google" id="ProtNLM"/>
    </source>
</evidence>
<sequence length="687" mass="76716">MASVSCPTFTSSSSARDATFLHNTSSGNPRSRPRLRLRLQLQRVRESGVCLCSSSSSSSSQPEGRRWDFAVQDAFRNVVDRIDGYLNSYRNRSEVERGGDWAAQIETRLAADEDEMGWDWERWKKHFVDVDSQQRIVSILKSQLEAAVSGEEFVDAARLKVAIAAASTSDTVGKVIALLERAIAEEKYNEAAFMRDYAGAGLVGWWNGVSEDASDPYGRIIRITAEHGRYVATSYNARELATSAPGAPLFEIFLTIDKEGKYKQKAVYLKRKVVSQEFLPLSSMLPIPSASGSLRKLGSPEDNKKDPLGLDAEDNDSHDDDSDVADKLPGFQNIIKDMIPSVRIKLLKVTADRDLIAKMIEQITEEEEEDQDDENNKDFDDDNDGNEVVSNMAKDGQLTEPEMGLARDEAEGKMAMEFFFKGLAQKLSSNVRPSDLLRVPAKLEKKGRMSFSFMVEKEGDELYLGGKGKAPLDQKLKRPAPKSTDIFMPDITKLIGKEKISVQALKDIGDFINNSMNQAHNQQPLSGSTTFNRIDLPAYPDPLNGLYVGTNGLYSSEVIHLKHKVGQFQDDRNTKEPSNLEFYEYVEALKLTGDPHVPAGQVAFRAKVGKRYQLPHKGIIPEEFGVVARYKGQGRLAEAGFRNPRWVDGELVILNGKFIKGGPVVGFVYWAPEYHFILFFSRLKLQD</sequence>
<reference evidence="2" key="1">
    <citation type="submission" date="2021-01" db="UniProtKB">
        <authorList>
            <consortium name="EnsemblPlants"/>
        </authorList>
    </citation>
    <scope>IDENTIFICATION</scope>
</reference>
<feature type="compositionally biased region" description="Acidic residues" evidence="1">
    <location>
        <begin position="311"/>
        <end position="323"/>
    </location>
</feature>
<protein>
    <recommendedName>
        <fullName evidence="4">Protein EXECUTER 1, chloroplastic</fullName>
    </recommendedName>
</protein>
<dbReference type="Proteomes" id="UP000594263">
    <property type="component" value="Unplaced"/>
</dbReference>
<dbReference type="EnsemblPlants" id="Kaladp0047s0095.1.v1.1">
    <property type="protein sequence ID" value="Kaladp0047s0095.1.v1.1"/>
    <property type="gene ID" value="Kaladp0047s0095.v1.1"/>
</dbReference>
<feature type="region of interest" description="Disordered" evidence="1">
    <location>
        <begin position="364"/>
        <end position="400"/>
    </location>
</feature>
<evidence type="ECO:0000313" key="3">
    <source>
        <dbReference type="Proteomes" id="UP000594263"/>
    </source>
</evidence>
<dbReference type="GO" id="GO:0042651">
    <property type="term" value="C:thylakoid membrane"/>
    <property type="evidence" value="ECO:0007669"/>
    <property type="project" value="TreeGrafter"/>
</dbReference>
<dbReference type="GO" id="GO:0010343">
    <property type="term" value="P:singlet oxygen-mediated programmed cell death"/>
    <property type="evidence" value="ECO:0007669"/>
    <property type="project" value="InterPro"/>
</dbReference>
<dbReference type="OMA" id="AKHEDHS"/>
<dbReference type="InterPro" id="IPR044680">
    <property type="entry name" value="EX1/2"/>
</dbReference>
<organism evidence="2 3">
    <name type="scientific">Kalanchoe fedtschenkoi</name>
    <name type="common">Lavender scallops</name>
    <name type="synonym">South American air plant</name>
    <dbReference type="NCBI Taxonomy" id="63787"/>
    <lineage>
        <taxon>Eukaryota</taxon>
        <taxon>Viridiplantae</taxon>
        <taxon>Streptophyta</taxon>
        <taxon>Embryophyta</taxon>
        <taxon>Tracheophyta</taxon>
        <taxon>Spermatophyta</taxon>
        <taxon>Magnoliopsida</taxon>
        <taxon>eudicotyledons</taxon>
        <taxon>Gunneridae</taxon>
        <taxon>Pentapetalae</taxon>
        <taxon>Saxifragales</taxon>
        <taxon>Crassulaceae</taxon>
        <taxon>Kalanchoe</taxon>
    </lineage>
</organism>
<feature type="compositionally biased region" description="Basic and acidic residues" evidence="1">
    <location>
        <begin position="298"/>
        <end position="308"/>
    </location>
</feature>
<accession>A0A7N0TW13</accession>
<name>A0A7N0TW13_KALFE</name>
<evidence type="ECO:0000313" key="2">
    <source>
        <dbReference type="EnsemblPlants" id="Kaladp0047s0095.1.v1.1"/>
    </source>
</evidence>
<feature type="compositionally biased region" description="Acidic residues" evidence="1">
    <location>
        <begin position="364"/>
        <end position="385"/>
    </location>
</feature>